<keyword evidence="1" id="KW-1133">Transmembrane helix</keyword>
<proteinExistence type="predicted"/>
<comment type="caution">
    <text evidence="2">The sequence shown here is derived from an EMBL/GenBank/DDBJ whole genome shotgun (WGS) entry which is preliminary data.</text>
</comment>
<dbReference type="Proteomes" id="UP001208131">
    <property type="component" value="Unassembled WGS sequence"/>
</dbReference>
<evidence type="ECO:0000256" key="1">
    <source>
        <dbReference type="SAM" id="Phobius"/>
    </source>
</evidence>
<dbReference type="EMBL" id="JAOQJZ010000012">
    <property type="protein sequence ID" value="MCU6706460.1"/>
    <property type="molecule type" value="Genomic_DNA"/>
</dbReference>
<feature type="transmembrane region" description="Helical" evidence="1">
    <location>
        <begin position="12"/>
        <end position="34"/>
    </location>
</feature>
<name>A0AAE3II58_9FIRM</name>
<keyword evidence="1" id="KW-0812">Transmembrane</keyword>
<keyword evidence="3" id="KW-1185">Reference proteome</keyword>
<protein>
    <submittedName>
        <fullName evidence="2">Uncharacterized protein</fullName>
    </submittedName>
</protein>
<accession>A0AAE3II58</accession>
<keyword evidence="1" id="KW-0472">Membrane</keyword>
<evidence type="ECO:0000313" key="2">
    <source>
        <dbReference type="EMBL" id="MCU6706460.1"/>
    </source>
</evidence>
<evidence type="ECO:0000313" key="3">
    <source>
        <dbReference type="Proteomes" id="UP001208131"/>
    </source>
</evidence>
<dbReference type="AlphaFoldDB" id="A0AAE3II58"/>
<reference evidence="2 3" key="1">
    <citation type="journal article" date="2021" name="ISME Commun">
        <title>Automated analysis of genomic sequences facilitates high-throughput and comprehensive description of bacteria.</title>
        <authorList>
            <person name="Hitch T.C.A."/>
        </authorList>
    </citation>
    <scope>NUCLEOTIDE SEQUENCE [LARGE SCALE GENOMIC DNA]</scope>
    <source>
        <strain evidence="2 3">Sanger_31</strain>
    </source>
</reference>
<sequence>MNKKKDEATKQIMQLIVAICVIVIGFGVVKVIGINEDYKHNFERNKAENSTVNTITTTTSTITKNTTTRSVENKKNTVKTNTKSTTTTKETRATKPYSHKVTETTTIVTKSEAEPEIELISYDIPTGDTSFHGYMDYACITDINSLQYQLQLNCWTDSQGIRRQGDDVCIALGSYYGTEIGTRYLITTDTGNSFTAVLADCKADIHTDYNNQYRDTGNGFKNVVEFIVDTYALDPDVMSSGNIGTYDNYSGNIVSIQKIN</sequence>
<dbReference type="RefSeq" id="WP_267301610.1">
    <property type="nucleotide sequence ID" value="NZ_JAOQJZ010000012.1"/>
</dbReference>
<organism evidence="2 3">
    <name type="scientific">Hominimerdicola aceti</name>
    <dbReference type="NCBI Taxonomy" id="2981726"/>
    <lineage>
        <taxon>Bacteria</taxon>
        <taxon>Bacillati</taxon>
        <taxon>Bacillota</taxon>
        <taxon>Clostridia</taxon>
        <taxon>Eubacteriales</taxon>
        <taxon>Oscillospiraceae</taxon>
        <taxon>Hominimerdicola</taxon>
    </lineage>
</organism>
<gene>
    <name evidence="2" type="ORF">OCV57_11070</name>
</gene>